<dbReference type="InterPro" id="IPR036420">
    <property type="entry name" value="BRCT_dom_sf"/>
</dbReference>
<feature type="compositionally biased region" description="Basic and acidic residues" evidence="1">
    <location>
        <begin position="1051"/>
        <end position="1062"/>
    </location>
</feature>
<accession>A0A6G1LC58</accession>
<evidence type="ECO:0000259" key="2">
    <source>
        <dbReference type="PROSITE" id="PS50172"/>
    </source>
</evidence>
<sequence length="1132" mass="123501">MRSTASRSRKTEVRKSQEREASQVEEKPRPTVRRTRATAPATKPQPLSPKKITQLSKPQTRHAKAAPTKSKTAQTATTVRTIRKRAVSDENEEVPTLAANIDEEDDLVLLASTPVKRPSPVKPTTVRRSTEEADEEIMSSRPTTPSDSPAPSFDDQQDENEYHRLGNPTSTTGESEDEDDATEECASEDELCGPKTPMKRTSPGAEARYLESVQRTIHRAETQRLASTPRSEVPLRRKVAGTPKTQQALSKRTVPTSEVRPMTVARVADRAIVFKQLQPLSPEAEDDTHPSDDQDEKLTTGHDPSAICEDEAPAPIMTLQSSPASSSVEAPDLHMPEDTFDDESTVLEELVSHAEVEDPDETVLVHEIEPDEDEVIAPVIHDTPRSRGTMCMDQVEDESLLQASMSIEEEVEPASQVAASCTPETIPWDNIRQDVTIPFNFDAHFANVTLVPEAKHVDLDADEVSIQTDDPEEQQATTVADVADGLDYLDHVTVDEAQASPRCDVTMNLNEFIDLAGLAEPTQAIELPVSVSVKDTSNAGCSDLAMAEVESKELQPEVLGDSQLMARNRVEEASGMLEPLEVPGVDAVPTVTGGADYEISPVLEIKAVQAQSAALQNEENENAIADEEDATVPHYALPTFAFDVRRRSLPAFSSFQTPVRSRSRPITSDGASMPRVVNPFNSAGWSRSRANSSAETPHGTPSRQQPRDSAAVLSPSVTRTALRTPQATQSERYPTLGARRTYEDHAKTAMMPSRFKTPVRTPVQRSSSAQKPSSSAMTPRASTLRPRPVSRPSTLAATTPTAPSSVASTPAISQGERFPRLGARNTYQDHAKTVAGPTRFRTPAQSPAKRPDTVQKHGSLRKVAFKNSTPRMSSNTPIKTPLKPAAMTPGMAPMTPHPSAPLRGVVAMVEVYTNEGASASAPFISQLQRLGAKTTKVWRDRVTHVIFKDGSPTTLQRVRLHNKEVEELGNAPLIYCVNSRWISACDDQGRRVPESNEDFAVDVDEVPRGGRRRRKSMEPSTLVNMGGSIFRDRRSSVGRSSLGRSPLKFESPAKRPSLEIETPKPAGLGVDPAEDKENSGPDEPSSPVTPAYLAAPDKLVQQTAPVNKMRKLGMRATEKAKNRRLTYFPSMA</sequence>
<dbReference type="Gene3D" id="3.40.50.10190">
    <property type="entry name" value="BRCT domain"/>
    <property type="match status" value="1"/>
</dbReference>
<dbReference type="PROSITE" id="PS50172">
    <property type="entry name" value="BRCT"/>
    <property type="match status" value="1"/>
</dbReference>
<dbReference type="SUPFAM" id="SSF52113">
    <property type="entry name" value="BRCT domain"/>
    <property type="match status" value="1"/>
</dbReference>
<feature type="region of interest" description="Disordered" evidence="1">
    <location>
        <begin position="655"/>
        <end position="858"/>
    </location>
</feature>
<organism evidence="3 4">
    <name type="scientific">Teratosphaeria nubilosa</name>
    <dbReference type="NCBI Taxonomy" id="161662"/>
    <lineage>
        <taxon>Eukaryota</taxon>
        <taxon>Fungi</taxon>
        <taxon>Dikarya</taxon>
        <taxon>Ascomycota</taxon>
        <taxon>Pezizomycotina</taxon>
        <taxon>Dothideomycetes</taxon>
        <taxon>Dothideomycetidae</taxon>
        <taxon>Mycosphaerellales</taxon>
        <taxon>Teratosphaeriaceae</taxon>
        <taxon>Teratosphaeria</taxon>
    </lineage>
</organism>
<feature type="compositionally biased region" description="Polar residues" evidence="1">
    <location>
        <begin position="140"/>
        <end position="149"/>
    </location>
</feature>
<protein>
    <recommendedName>
        <fullName evidence="2">BRCT domain-containing protein</fullName>
    </recommendedName>
</protein>
<dbReference type="CDD" id="cd17716">
    <property type="entry name" value="BRCT_microcephalin_rpt1"/>
    <property type="match status" value="1"/>
</dbReference>
<evidence type="ECO:0000313" key="4">
    <source>
        <dbReference type="Proteomes" id="UP000799436"/>
    </source>
</evidence>
<dbReference type="InterPro" id="IPR001357">
    <property type="entry name" value="BRCT_dom"/>
</dbReference>
<dbReference type="OrthoDB" id="2384350at2759"/>
<feature type="region of interest" description="Disordered" evidence="1">
    <location>
        <begin position="1"/>
        <end position="205"/>
    </location>
</feature>
<feature type="compositionally biased region" description="Polar residues" evidence="1">
    <location>
        <begin position="243"/>
        <end position="256"/>
    </location>
</feature>
<feature type="compositionally biased region" description="Low complexity" evidence="1">
    <location>
        <begin position="766"/>
        <end position="775"/>
    </location>
</feature>
<feature type="compositionally biased region" description="Basic and acidic residues" evidence="1">
    <location>
        <begin position="9"/>
        <end position="29"/>
    </location>
</feature>
<dbReference type="AlphaFoldDB" id="A0A6G1LC58"/>
<feature type="compositionally biased region" description="Polar residues" evidence="1">
    <location>
        <begin position="679"/>
        <end position="704"/>
    </location>
</feature>
<feature type="compositionally biased region" description="Low complexity" evidence="1">
    <location>
        <begin position="790"/>
        <end position="811"/>
    </location>
</feature>
<feature type="region of interest" description="Disordered" evidence="1">
    <location>
        <begin position="1003"/>
        <end position="1098"/>
    </location>
</feature>
<feature type="compositionally biased region" description="Polar residues" evidence="1">
    <location>
        <begin position="655"/>
        <end position="670"/>
    </location>
</feature>
<keyword evidence="4" id="KW-1185">Reference proteome</keyword>
<gene>
    <name evidence="3" type="ORF">EJ03DRAFT_326920</name>
</gene>
<feature type="compositionally biased region" description="Polar residues" evidence="1">
    <location>
        <begin position="69"/>
        <end position="80"/>
    </location>
</feature>
<proteinExistence type="predicted"/>
<feature type="domain" description="BRCT" evidence="2">
    <location>
        <begin position="897"/>
        <end position="999"/>
    </location>
</feature>
<feature type="region of interest" description="Disordered" evidence="1">
    <location>
        <begin position="220"/>
        <end position="262"/>
    </location>
</feature>
<feature type="region of interest" description="Disordered" evidence="1">
    <location>
        <begin position="279"/>
        <end position="308"/>
    </location>
</feature>
<name>A0A6G1LC58_9PEZI</name>
<evidence type="ECO:0000256" key="1">
    <source>
        <dbReference type="SAM" id="MobiDB-lite"/>
    </source>
</evidence>
<feature type="compositionally biased region" description="Basic and acidic residues" evidence="1">
    <location>
        <begin position="287"/>
        <end position="300"/>
    </location>
</feature>
<dbReference type="Proteomes" id="UP000799436">
    <property type="component" value="Unassembled WGS sequence"/>
</dbReference>
<dbReference type="EMBL" id="ML995829">
    <property type="protein sequence ID" value="KAF2770008.1"/>
    <property type="molecule type" value="Genomic_DNA"/>
</dbReference>
<feature type="compositionally biased region" description="Polar residues" evidence="1">
    <location>
        <begin position="715"/>
        <end position="732"/>
    </location>
</feature>
<feature type="compositionally biased region" description="Acidic residues" evidence="1">
    <location>
        <begin position="174"/>
        <end position="191"/>
    </location>
</feature>
<evidence type="ECO:0000313" key="3">
    <source>
        <dbReference type="EMBL" id="KAF2770008.1"/>
    </source>
</evidence>
<reference evidence="3" key="1">
    <citation type="journal article" date="2020" name="Stud. Mycol.">
        <title>101 Dothideomycetes genomes: a test case for predicting lifestyles and emergence of pathogens.</title>
        <authorList>
            <person name="Haridas S."/>
            <person name="Albert R."/>
            <person name="Binder M."/>
            <person name="Bloem J."/>
            <person name="Labutti K."/>
            <person name="Salamov A."/>
            <person name="Andreopoulos B."/>
            <person name="Baker S."/>
            <person name="Barry K."/>
            <person name="Bills G."/>
            <person name="Bluhm B."/>
            <person name="Cannon C."/>
            <person name="Castanera R."/>
            <person name="Culley D."/>
            <person name="Daum C."/>
            <person name="Ezra D."/>
            <person name="Gonzalez J."/>
            <person name="Henrissat B."/>
            <person name="Kuo A."/>
            <person name="Liang C."/>
            <person name="Lipzen A."/>
            <person name="Lutzoni F."/>
            <person name="Magnuson J."/>
            <person name="Mondo S."/>
            <person name="Nolan M."/>
            <person name="Ohm R."/>
            <person name="Pangilinan J."/>
            <person name="Park H.-J."/>
            <person name="Ramirez L."/>
            <person name="Alfaro M."/>
            <person name="Sun H."/>
            <person name="Tritt A."/>
            <person name="Yoshinaga Y."/>
            <person name="Zwiers L.-H."/>
            <person name="Turgeon B."/>
            <person name="Goodwin S."/>
            <person name="Spatafora J."/>
            <person name="Crous P."/>
            <person name="Grigoriev I."/>
        </authorList>
    </citation>
    <scope>NUCLEOTIDE SEQUENCE</scope>
    <source>
        <strain evidence="3">CBS 116005</strain>
    </source>
</reference>